<dbReference type="GO" id="GO:0020037">
    <property type="term" value="F:heme binding"/>
    <property type="evidence" value="ECO:0007669"/>
    <property type="project" value="InterPro"/>
</dbReference>
<keyword evidence="9 12" id="KW-0503">Monooxygenase</keyword>
<keyword evidence="5 11" id="KW-0479">Metal-binding</keyword>
<dbReference type="InterPro" id="IPR036396">
    <property type="entry name" value="Cyt_P450_sf"/>
</dbReference>
<keyword evidence="7 12" id="KW-0560">Oxidoreductase</keyword>
<proteinExistence type="inferred from homology"/>
<dbReference type="PANTHER" id="PTHR24282:SF250">
    <property type="entry name" value="CYTOCHROME P450 CYP72A219-LIKE"/>
    <property type="match status" value="1"/>
</dbReference>
<keyword evidence="6 13" id="KW-1133">Transmembrane helix</keyword>
<dbReference type="STRING" id="542762.A0A4S4D929"/>
<evidence type="ECO:0000256" key="12">
    <source>
        <dbReference type="RuleBase" id="RU000461"/>
    </source>
</evidence>
<evidence type="ECO:0000256" key="6">
    <source>
        <dbReference type="ARBA" id="ARBA00022989"/>
    </source>
</evidence>
<sequence length="522" mass="59531">MEARSSSSSVAVWIWMGLIVGVLGLWKVLNWLWLKPKKLERLLRKQGLYGNPYRLFYGDIKDKISITRQACSKPLHLHDNNVLPRVLPFHHHIANKYGKKCVIWTGASPTVMIMEPQLIEEILLKNDNFKKPTPSPTLSLLLSGLAGYEGAKWAKHRRIMNPAFYLEKLKHMLPAMHVCCTEMMSKWKELVSEKGGLCELDVSPHLQNLAANVIARTAFGSSYEEGKRIFELQMQLASLVFRLSQSMNFPGRRFLPTKINKRIKAINNEVQILVRGVINEREKAMKLGGAGDDDLLSVLLKANLREIKEHGNKNAGMSIDDVIKECKLMYFVGQETTAQLLVWAMIMLSLHPNWQTRAREEVRQVFGNNKPEYNGINHLKIVTMILNEILRLYPPAIMMSRVNHKETMLGDMVIPCGTEIMVPILFVHHDRDLWGEDSEQFNPERFSDGVAKATNKQASFLPFGWGPRICIGNNFAMLEAKMALVMILQNFSFELSPSYTHAPFFRVTLQPQNGAHIILHKI</sequence>
<dbReference type="PROSITE" id="PS00086">
    <property type="entry name" value="CYTOCHROME_P450"/>
    <property type="match status" value="1"/>
</dbReference>
<dbReference type="InterPro" id="IPR001128">
    <property type="entry name" value="Cyt_P450"/>
</dbReference>
<comment type="subcellular location">
    <subcellularLocation>
        <location evidence="1">Membrane</location>
    </subcellularLocation>
</comment>
<dbReference type="InterPro" id="IPR002401">
    <property type="entry name" value="Cyt_P450_E_grp-I"/>
</dbReference>
<gene>
    <name evidence="14" type="ORF">TEA_022304</name>
</gene>
<reference evidence="14 15" key="1">
    <citation type="journal article" date="2018" name="Proc. Natl. Acad. Sci. U.S.A.">
        <title>Draft genome sequence of Camellia sinensis var. sinensis provides insights into the evolution of the tea genome and tea quality.</title>
        <authorList>
            <person name="Wei C."/>
            <person name="Yang H."/>
            <person name="Wang S."/>
            <person name="Zhao J."/>
            <person name="Liu C."/>
            <person name="Gao L."/>
            <person name="Xia E."/>
            <person name="Lu Y."/>
            <person name="Tai Y."/>
            <person name="She G."/>
            <person name="Sun J."/>
            <person name="Cao H."/>
            <person name="Tong W."/>
            <person name="Gao Q."/>
            <person name="Li Y."/>
            <person name="Deng W."/>
            <person name="Jiang X."/>
            <person name="Wang W."/>
            <person name="Chen Q."/>
            <person name="Zhang S."/>
            <person name="Li H."/>
            <person name="Wu J."/>
            <person name="Wang P."/>
            <person name="Li P."/>
            <person name="Shi C."/>
            <person name="Zheng F."/>
            <person name="Jian J."/>
            <person name="Huang B."/>
            <person name="Shan D."/>
            <person name="Shi M."/>
            <person name="Fang C."/>
            <person name="Yue Y."/>
            <person name="Li F."/>
            <person name="Li D."/>
            <person name="Wei S."/>
            <person name="Han B."/>
            <person name="Jiang C."/>
            <person name="Yin Y."/>
            <person name="Xia T."/>
            <person name="Zhang Z."/>
            <person name="Bennetzen J.L."/>
            <person name="Zhao S."/>
            <person name="Wan X."/>
        </authorList>
    </citation>
    <scope>NUCLEOTIDE SEQUENCE [LARGE SCALE GENOMIC DNA]</scope>
    <source>
        <strain evidence="15">cv. Shuchazao</strain>
        <tissue evidence="14">Leaf</tissue>
    </source>
</reference>
<evidence type="ECO:0000313" key="14">
    <source>
        <dbReference type="EMBL" id="THF98982.1"/>
    </source>
</evidence>
<dbReference type="InterPro" id="IPR050665">
    <property type="entry name" value="Cytochrome_P450_Monooxygen"/>
</dbReference>
<dbReference type="Pfam" id="PF00067">
    <property type="entry name" value="p450"/>
    <property type="match status" value="1"/>
</dbReference>
<comment type="similarity">
    <text evidence="2 12">Belongs to the cytochrome P450 family.</text>
</comment>
<evidence type="ECO:0000256" key="8">
    <source>
        <dbReference type="ARBA" id="ARBA00023004"/>
    </source>
</evidence>
<evidence type="ECO:0000256" key="10">
    <source>
        <dbReference type="ARBA" id="ARBA00023136"/>
    </source>
</evidence>
<evidence type="ECO:0000256" key="2">
    <source>
        <dbReference type="ARBA" id="ARBA00010617"/>
    </source>
</evidence>
<name>A0A4S4D929_CAMSN</name>
<evidence type="ECO:0000256" key="13">
    <source>
        <dbReference type="SAM" id="Phobius"/>
    </source>
</evidence>
<dbReference type="AlphaFoldDB" id="A0A4S4D929"/>
<evidence type="ECO:0000256" key="4">
    <source>
        <dbReference type="ARBA" id="ARBA00022692"/>
    </source>
</evidence>
<dbReference type="GO" id="GO:0016705">
    <property type="term" value="F:oxidoreductase activity, acting on paired donors, with incorporation or reduction of molecular oxygen"/>
    <property type="evidence" value="ECO:0007669"/>
    <property type="project" value="InterPro"/>
</dbReference>
<keyword evidence="8 11" id="KW-0408">Iron</keyword>
<keyword evidence="10 13" id="KW-0472">Membrane</keyword>
<dbReference type="GO" id="GO:0016020">
    <property type="term" value="C:membrane"/>
    <property type="evidence" value="ECO:0007669"/>
    <property type="project" value="UniProtKB-SubCell"/>
</dbReference>
<dbReference type="EMBL" id="SDRB02012092">
    <property type="protein sequence ID" value="THF98982.1"/>
    <property type="molecule type" value="Genomic_DNA"/>
</dbReference>
<dbReference type="GO" id="GO:0004497">
    <property type="term" value="F:monooxygenase activity"/>
    <property type="evidence" value="ECO:0007669"/>
    <property type="project" value="UniProtKB-KW"/>
</dbReference>
<dbReference type="PANTHER" id="PTHR24282">
    <property type="entry name" value="CYTOCHROME P450 FAMILY MEMBER"/>
    <property type="match status" value="1"/>
</dbReference>
<comment type="caution">
    <text evidence="14">The sequence shown here is derived from an EMBL/GenBank/DDBJ whole genome shotgun (WGS) entry which is preliminary data.</text>
</comment>
<evidence type="ECO:0000313" key="15">
    <source>
        <dbReference type="Proteomes" id="UP000306102"/>
    </source>
</evidence>
<evidence type="ECO:0000256" key="3">
    <source>
        <dbReference type="ARBA" id="ARBA00022617"/>
    </source>
</evidence>
<feature type="transmembrane region" description="Helical" evidence="13">
    <location>
        <begin position="12"/>
        <end position="34"/>
    </location>
</feature>
<keyword evidence="15" id="KW-1185">Reference proteome</keyword>
<evidence type="ECO:0008006" key="16">
    <source>
        <dbReference type="Google" id="ProtNLM"/>
    </source>
</evidence>
<evidence type="ECO:0000256" key="9">
    <source>
        <dbReference type="ARBA" id="ARBA00023033"/>
    </source>
</evidence>
<feature type="binding site" description="axial binding residue" evidence="11">
    <location>
        <position position="470"/>
    </location>
    <ligand>
        <name>heme</name>
        <dbReference type="ChEBI" id="CHEBI:30413"/>
    </ligand>
    <ligandPart>
        <name>Fe</name>
        <dbReference type="ChEBI" id="CHEBI:18248"/>
    </ligandPart>
</feature>
<dbReference type="InterPro" id="IPR017972">
    <property type="entry name" value="Cyt_P450_CS"/>
</dbReference>
<evidence type="ECO:0000256" key="7">
    <source>
        <dbReference type="ARBA" id="ARBA00023002"/>
    </source>
</evidence>
<protein>
    <recommendedName>
        <fullName evidence="16">Cytochrome P450</fullName>
    </recommendedName>
</protein>
<evidence type="ECO:0000256" key="11">
    <source>
        <dbReference type="PIRSR" id="PIRSR602401-1"/>
    </source>
</evidence>
<evidence type="ECO:0000256" key="1">
    <source>
        <dbReference type="ARBA" id="ARBA00004370"/>
    </source>
</evidence>
<comment type="cofactor">
    <cofactor evidence="11">
        <name>heme</name>
        <dbReference type="ChEBI" id="CHEBI:30413"/>
    </cofactor>
</comment>
<dbReference type="SUPFAM" id="SSF48264">
    <property type="entry name" value="Cytochrome P450"/>
    <property type="match status" value="1"/>
</dbReference>
<evidence type="ECO:0000256" key="5">
    <source>
        <dbReference type="ARBA" id="ARBA00022723"/>
    </source>
</evidence>
<keyword evidence="3 11" id="KW-0349">Heme</keyword>
<dbReference type="GO" id="GO:0005506">
    <property type="term" value="F:iron ion binding"/>
    <property type="evidence" value="ECO:0007669"/>
    <property type="project" value="InterPro"/>
</dbReference>
<organism evidence="14 15">
    <name type="scientific">Camellia sinensis var. sinensis</name>
    <name type="common">China tea</name>
    <dbReference type="NCBI Taxonomy" id="542762"/>
    <lineage>
        <taxon>Eukaryota</taxon>
        <taxon>Viridiplantae</taxon>
        <taxon>Streptophyta</taxon>
        <taxon>Embryophyta</taxon>
        <taxon>Tracheophyta</taxon>
        <taxon>Spermatophyta</taxon>
        <taxon>Magnoliopsida</taxon>
        <taxon>eudicotyledons</taxon>
        <taxon>Gunneridae</taxon>
        <taxon>Pentapetalae</taxon>
        <taxon>asterids</taxon>
        <taxon>Ericales</taxon>
        <taxon>Theaceae</taxon>
        <taxon>Camellia</taxon>
    </lineage>
</organism>
<dbReference type="FunFam" id="1.10.630.10:FF:000029">
    <property type="entry name" value="Cytochrome P450 734A1"/>
    <property type="match status" value="1"/>
</dbReference>
<keyword evidence="4 13" id="KW-0812">Transmembrane</keyword>
<dbReference type="Proteomes" id="UP000306102">
    <property type="component" value="Unassembled WGS sequence"/>
</dbReference>
<dbReference type="PRINTS" id="PR00463">
    <property type="entry name" value="EP450I"/>
</dbReference>
<accession>A0A4S4D929</accession>
<dbReference type="Gene3D" id="1.10.630.10">
    <property type="entry name" value="Cytochrome P450"/>
    <property type="match status" value="1"/>
</dbReference>
<dbReference type="PRINTS" id="PR00385">
    <property type="entry name" value="P450"/>
</dbReference>